<dbReference type="Pfam" id="PF13546">
    <property type="entry name" value="DDE_5"/>
    <property type="match status" value="1"/>
</dbReference>
<sequence>MTWADEVSGKGNADAVRDDVRGYVIDAFGDPGGVLILDDTGDLKKGVHTVGVQRQYTGTAGRVENAQVAVYLAYAAPDGYTLIDREVYLSKAWTEDPDRCAAAGILADVEFATKPVLARRMLTRALDVGHGGRGLRR</sequence>
<protein>
    <recommendedName>
        <fullName evidence="1">Transposase IS701-like DDE domain-containing protein</fullName>
    </recommendedName>
</protein>
<evidence type="ECO:0000313" key="3">
    <source>
        <dbReference type="Proteomes" id="UP000246050"/>
    </source>
</evidence>
<organism evidence="2 3">
    <name type="scientific">Micromonospora sicca</name>
    <dbReference type="NCBI Taxonomy" id="2202420"/>
    <lineage>
        <taxon>Bacteria</taxon>
        <taxon>Bacillati</taxon>
        <taxon>Actinomycetota</taxon>
        <taxon>Actinomycetes</taxon>
        <taxon>Micromonosporales</taxon>
        <taxon>Micromonosporaceae</taxon>
        <taxon>Micromonospora</taxon>
    </lineage>
</organism>
<dbReference type="InterPro" id="IPR039365">
    <property type="entry name" value="IS701-like"/>
</dbReference>
<dbReference type="PANTHER" id="PTHR33627:SF1">
    <property type="entry name" value="TRANSPOSASE"/>
    <property type="match status" value="1"/>
</dbReference>
<evidence type="ECO:0000259" key="1">
    <source>
        <dbReference type="Pfam" id="PF13546"/>
    </source>
</evidence>
<dbReference type="Proteomes" id="UP000246050">
    <property type="component" value="Unassembled WGS sequence"/>
</dbReference>
<comment type="caution">
    <text evidence="2">The sequence shown here is derived from an EMBL/GenBank/DDBJ whole genome shotgun (WGS) entry which is preliminary data.</text>
</comment>
<dbReference type="OrthoDB" id="4954307at2"/>
<dbReference type="PANTHER" id="PTHR33627">
    <property type="entry name" value="TRANSPOSASE"/>
    <property type="match status" value="1"/>
</dbReference>
<accession>A0A317D225</accession>
<reference evidence="2 3" key="1">
    <citation type="submission" date="2018-05" db="EMBL/GenBank/DDBJ databases">
        <title>Micromonosporas from Atacama Desert.</title>
        <authorList>
            <person name="Carro L."/>
            <person name="Golinska P."/>
            <person name="Klenk H.-P."/>
            <person name="Goodfellow M."/>
        </authorList>
    </citation>
    <scope>NUCLEOTIDE SEQUENCE [LARGE SCALE GENOMIC DNA]</scope>
    <source>
        <strain evidence="2 3">4G51</strain>
    </source>
</reference>
<feature type="domain" description="Transposase IS701-like DDE" evidence="1">
    <location>
        <begin position="13"/>
        <end position="127"/>
    </location>
</feature>
<name>A0A317D225_9ACTN</name>
<gene>
    <name evidence="2" type="ORF">DKT69_32605</name>
</gene>
<evidence type="ECO:0000313" key="2">
    <source>
        <dbReference type="EMBL" id="PWR08607.1"/>
    </source>
</evidence>
<dbReference type="InterPro" id="IPR038721">
    <property type="entry name" value="IS701-like_DDE_dom"/>
</dbReference>
<dbReference type="AlphaFoldDB" id="A0A317D225"/>
<proteinExistence type="predicted"/>
<dbReference type="EMBL" id="QGKS01000424">
    <property type="protein sequence ID" value="PWR08607.1"/>
    <property type="molecule type" value="Genomic_DNA"/>
</dbReference>